<dbReference type="GO" id="GO:0017148">
    <property type="term" value="P:negative regulation of translation"/>
    <property type="evidence" value="ECO:0007669"/>
    <property type="project" value="TreeGrafter"/>
</dbReference>
<comment type="caution">
    <text evidence="2">The sequence shown here is derived from an EMBL/GenBank/DDBJ whole genome shotgun (WGS) entry which is preliminary data.</text>
</comment>
<gene>
    <name evidence="2" type="ORF">A3Q56_00820</name>
</gene>
<evidence type="ECO:0000256" key="1">
    <source>
        <dbReference type="ARBA" id="ARBA00010574"/>
    </source>
</evidence>
<reference evidence="2 3" key="1">
    <citation type="submission" date="2016-04" db="EMBL/GenBank/DDBJ databases">
        <title>The genome of Intoshia linei affirms orthonectids as highly simplified spiralians.</title>
        <authorList>
            <person name="Mikhailov K.V."/>
            <person name="Slusarev G.S."/>
            <person name="Nikitin M.A."/>
            <person name="Logacheva M.D."/>
            <person name="Penin A."/>
            <person name="Aleoshin V."/>
            <person name="Panchin Y.V."/>
        </authorList>
    </citation>
    <scope>NUCLEOTIDE SEQUENCE [LARGE SCALE GENOMIC DNA]</scope>
    <source>
        <strain evidence="2">Intl2013</strain>
        <tissue evidence="2">Whole animal</tissue>
    </source>
</reference>
<dbReference type="SUPFAM" id="SSF81301">
    <property type="entry name" value="Nucleotidyltransferase"/>
    <property type="match status" value="1"/>
</dbReference>
<accession>A0A177BAS4</accession>
<name>A0A177BAS4_9BILA</name>
<dbReference type="GO" id="GO:0090071">
    <property type="term" value="P:negative regulation of ribosome biogenesis"/>
    <property type="evidence" value="ECO:0007669"/>
    <property type="project" value="TreeGrafter"/>
</dbReference>
<dbReference type="InterPro" id="IPR004394">
    <property type="entry name" value="Iojap/RsfS/C7orf30"/>
</dbReference>
<dbReference type="PANTHER" id="PTHR21043:SF0">
    <property type="entry name" value="MITOCHONDRIAL ASSEMBLY OF RIBOSOMAL LARGE SUBUNIT PROTEIN 1"/>
    <property type="match status" value="1"/>
</dbReference>
<dbReference type="AlphaFoldDB" id="A0A177BAS4"/>
<dbReference type="Proteomes" id="UP000078046">
    <property type="component" value="Unassembled WGS sequence"/>
</dbReference>
<dbReference type="InterPro" id="IPR043519">
    <property type="entry name" value="NT_sf"/>
</dbReference>
<evidence type="ECO:0000313" key="2">
    <source>
        <dbReference type="EMBL" id="OAF71419.1"/>
    </source>
</evidence>
<dbReference type="Gene3D" id="3.30.460.10">
    <property type="entry name" value="Beta Polymerase, domain 2"/>
    <property type="match status" value="1"/>
</dbReference>
<sequence length="149" mass="17712">MFILQNVNKLLKLRKYSTFKLSDYDRLLIEKITNVLHDNRLKDVFVVQMKHTNICSFNVSATASSKRHLIKSVQVIKSEFKKFSEYHTNPYVSQRLTKEILENLDWVSLNIQSINLHILLEKVREYYDLESFWIMGSTFDEELESVEGY</sequence>
<dbReference type="GO" id="GO:0005739">
    <property type="term" value="C:mitochondrion"/>
    <property type="evidence" value="ECO:0007669"/>
    <property type="project" value="TreeGrafter"/>
</dbReference>
<dbReference type="Pfam" id="PF02410">
    <property type="entry name" value="RsfS"/>
    <property type="match status" value="1"/>
</dbReference>
<dbReference type="OrthoDB" id="21330at2759"/>
<evidence type="ECO:0000313" key="3">
    <source>
        <dbReference type="Proteomes" id="UP000078046"/>
    </source>
</evidence>
<proteinExistence type="inferred from homology"/>
<dbReference type="PANTHER" id="PTHR21043">
    <property type="entry name" value="IOJAP SUPERFAMILY ORTHOLOG"/>
    <property type="match status" value="1"/>
</dbReference>
<comment type="similarity">
    <text evidence="1">Belongs to the Iojap/RsfS family.</text>
</comment>
<protein>
    <submittedName>
        <fullName evidence="2">Uncharacterized protein</fullName>
    </submittedName>
</protein>
<dbReference type="EMBL" id="LWCA01000053">
    <property type="protein sequence ID" value="OAF71419.1"/>
    <property type="molecule type" value="Genomic_DNA"/>
</dbReference>
<dbReference type="GO" id="GO:0043023">
    <property type="term" value="F:ribosomal large subunit binding"/>
    <property type="evidence" value="ECO:0007669"/>
    <property type="project" value="TreeGrafter"/>
</dbReference>
<organism evidence="2 3">
    <name type="scientific">Intoshia linei</name>
    <dbReference type="NCBI Taxonomy" id="1819745"/>
    <lineage>
        <taxon>Eukaryota</taxon>
        <taxon>Metazoa</taxon>
        <taxon>Spiralia</taxon>
        <taxon>Lophotrochozoa</taxon>
        <taxon>Mesozoa</taxon>
        <taxon>Orthonectida</taxon>
        <taxon>Rhopaluridae</taxon>
        <taxon>Intoshia</taxon>
    </lineage>
</organism>
<keyword evidence="3" id="KW-1185">Reference proteome</keyword>